<protein>
    <recommendedName>
        <fullName evidence="6">Ferroxidase</fullName>
    </recommendedName>
</protein>
<evidence type="ECO:0008006" key="6">
    <source>
        <dbReference type="Google" id="ProtNLM"/>
    </source>
</evidence>
<sequence>MERLLDSIETILDDLSSSDYEVEYSSGVLTLKLGDKGTYVINKQPPNKQIWLSSPLRFVYYGLPSFPAPLTVCCYFISGPKRYDYIQDSDDWIYVRESSSLGELLNAELSQLLEQDVDLRIRKVSKVAS</sequence>
<evidence type="ECO:0000313" key="5">
    <source>
        <dbReference type="Proteomes" id="UP001497453"/>
    </source>
</evidence>
<dbReference type="Proteomes" id="UP001497453">
    <property type="component" value="Chromosome 1"/>
</dbReference>
<comment type="similarity">
    <text evidence="1">Belongs to the frataxin family.</text>
</comment>
<keyword evidence="2" id="KW-0410">Iron transport</keyword>
<evidence type="ECO:0000313" key="4">
    <source>
        <dbReference type="EMBL" id="CAL1696530.1"/>
    </source>
</evidence>
<dbReference type="Gene3D" id="3.30.920.10">
    <property type="entry name" value="Frataxin/CyaY"/>
    <property type="match status" value="2"/>
</dbReference>
<accession>A0ABP1CLE5</accession>
<dbReference type="InterPro" id="IPR002908">
    <property type="entry name" value="Frataxin/CyaY"/>
</dbReference>
<keyword evidence="5" id="KW-1185">Reference proteome</keyword>
<organism evidence="4 5">
    <name type="scientific">Somion occarium</name>
    <dbReference type="NCBI Taxonomy" id="3059160"/>
    <lineage>
        <taxon>Eukaryota</taxon>
        <taxon>Fungi</taxon>
        <taxon>Dikarya</taxon>
        <taxon>Basidiomycota</taxon>
        <taxon>Agaricomycotina</taxon>
        <taxon>Agaricomycetes</taxon>
        <taxon>Polyporales</taxon>
        <taxon>Cerrenaceae</taxon>
        <taxon>Somion</taxon>
    </lineage>
</organism>
<dbReference type="Pfam" id="PF01491">
    <property type="entry name" value="Frataxin_Cyay"/>
    <property type="match status" value="2"/>
</dbReference>
<keyword evidence="2" id="KW-0813">Transport</keyword>
<dbReference type="EMBL" id="OZ037944">
    <property type="protein sequence ID" value="CAL1696530.1"/>
    <property type="molecule type" value="Genomic_DNA"/>
</dbReference>
<evidence type="ECO:0000256" key="2">
    <source>
        <dbReference type="ARBA" id="ARBA00022496"/>
    </source>
</evidence>
<dbReference type="PRINTS" id="PR00904">
    <property type="entry name" value="FRATAXIN"/>
</dbReference>
<reference evidence="5" key="1">
    <citation type="submission" date="2024-04" db="EMBL/GenBank/DDBJ databases">
        <authorList>
            <person name="Shaw F."/>
            <person name="Minotto A."/>
        </authorList>
    </citation>
    <scope>NUCLEOTIDE SEQUENCE [LARGE SCALE GENOMIC DNA]</scope>
</reference>
<evidence type="ECO:0000256" key="1">
    <source>
        <dbReference type="ARBA" id="ARBA00008183"/>
    </source>
</evidence>
<keyword evidence="3" id="KW-0408">Iron</keyword>
<gene>
    <name evidence="4" type="ORF">GFSPODELE1_LOCUS1226</name>
</gene>
<dbReference type="InterPro" id="IPR020895">
    <property type="entry name" value="Frataxin_CS"/>
</dbReference>
<keyword evidence="2" id="KW-0406">Ion transport</keyword>
<dbReference type="SUPFAM" id="SSF55387">
    <property type="entry name" value="Frataxin/Nqo15-like"/>
    <property type="match status" value="2"/>
</dbReference>
<evidence type="ECO:0000256" key="3">
    <source>
        <dbReference type="ARBA" id="ARBA00023004"/>
    </source>
</evidence>
<proteinExistence type="inferred from homology"/>
<name>A0ABP1CLE5_9APHY</name>
<dbReference type="PROSITE" id="PS01344">
    <property type="entry name" value="FRATAXIN_1"/>
    <property type="match status" value="1"/>
</dbReference>
<dbReference type="PANTHER" id="PTHR16821:SF2">
    <property type="entry name" value="FRATAXIN, MITOCHONDRIAL"/>
    <property type="match status" value="1"/>
</dbReference>
<dbReference type="SMART" id="SM01219">
    <property type="entry name" value="Frataxin_Cyay"/>
    <property type="match status" value="1"/>
</dbReference>
<dbReference type="InterPro" id="IPR036524">
    <property type="entry name" value="Frataxin/CyaY_sf"/>
</dbReference>
<dbReference type="PROSITE" id="PS50810">
    <property type="entry name" value="FRATAXIN_2"/>
    <property type="match status" value="1"/>
</dbReference>
<dbReference type="PANTHER" id="PTHR16821">
    <property type="entry name" value="FRATAXIN"/>
    <property type="match status" value="1"/>
</dbReference>